<evidence type="ECO:0000256" key="6">
    <source>
        <dbReference type="SAM" id="Phobius"/>
    </source>
</evidence>
<dbReference type="Pfam" id="PF00892">
    <property type="entry name" value="EamA"/>
    <property type="match status" value="2"/>
</dbReference>
<keyword evidence="9" id="KW-1185">Reference proteome</keyword>
<evidence type="ECO:0000256" key="3">
    <source>
        <dbReference type="ARBA" id="ARBA00022692"/>
    </source>
</evidence>
<dbReference type="SUPFAM" id="SSF103481">
    <property type="entry name" value="Multidrug resistance efflux transporter EmrE"/>
    <property type="match status" value="2"/>
</dbReference>
<dbReference type="PANTHER" id="PTHR42920">
    <property type="entry name" value="OS03G0707200 PROTEIN-RELATED"/>
    <property type="match status" value="1"/>
</dbReference>
<feature type="transmembrane region" description="Helical" evidence="6">
    <location>
        <begin position="123"/>
        <end position="142"/>
    </location>
</feature>
<dbReference type="PANTHER" id="PTHR42920:SF5">
    <property type="entry name" value="EAMA DOMAIN-CONTAINING PROTEIN"/>
    <property type="match status" value="1"/>
</dbReference>
<dbReference type="InterPro" id="IPR051258">
    <property type="entry name" value="Diverse_Substrate_Transporter"/>
</dbReference>
<evidence type="ECO:0000313" key="9">
    <source>
        <dbReference type="Proteomes" id="UP000528286"/>
    </source>
</evidence>
<feature type="transmembrane region" description="Helical" evidence="6">
    <location>
        <begin position="266"/>
        <end position="289"/>
    </location>
</feature>
<dbReference type="InterPro" id="IPR000620">
    <property type="entry name" value="EamA_dom"/>
</dbReference>
<protein>
    <submittedName>
        <fullName evidence="8">Drug/metabolite transporter (DMT)-like permease</fullName>
    </submittedName>
</protein>
<evidence type="ECO:0000256" key="2">
    <source>
        <dbReference type="ARBA" id="ARBA00022475"/>
    </source>
</evidence>
<keyword evidence="2" id="KW-1003">Cell membrane</keyword>
<dbReference type="GO" id="GO:0005886">
    <property type="term" value="C:plasma membrane"/>
    <property type="evidence" value="ECO:0007669"/>
    <property type="project" value="UniProtKB-SubCell"/>
</dbReference>
<dbReference type="RefSeq" id="WP_183364611.1">
    <property type="nucleotide sequence ID" value="NZ_JACIEZ010000001.1"/>
</dbReference>
<dbReference type="AlphaFoldDB" id="A0A7W6J3Y5"/>
<keyword evidence="3 6" id="KW-0812">Transmembrane</keyword>
<accession>A0A7W6J3Y5</accession>
<dbReference type="Proteomes" id="UP000528286">
    <property type="component" value="Unassembled WGS sequence"/>
</dbReference>
<feature type="transmembrane region" description="Helical" evidence="6">
    <location>
        <begin position="97"/>
        <end position="116"/>
    </location>
</feature>
<dbReference type="InterPro" id="IPR037185">
    <property type="entry name" value="EmrE-like"/>
</dbReference>
<keyword evidence="4 6" id="KW-1133">Transmembrane helix</keyword>
<feature type="domain" description="EamA" evidence="7">
    <location>
        <begin position="6"/>
        <end position="139"/>
    </location>
</feature>
<organism evidence="8 9">
    <name type="scientific">Gellertiella hungarica</name>
    <dbReference type="NCBI Taxonomy" id="1572859"/>
    <lineage>
        <taxon>Bacteria</taxon>
        <taxon>Pseudomonadati</taxon>
        <taxon>Pseudomonadota</taxon>
        <taxon>Alphaproteobacteria</taxon>
        <taxon>Hyphomicrobiales</taxon>
        <taxon>Rhizobiaceae</taxon>
        <taxon>Gellertiella</taxon>
    </lineage>
</organism>
<keyword evidence="5 6" id="KW-0472">Membrane</keyword>
<comment type="caution">
    <text evidence="8">The sequence shown here is derived from an EMBL/GenBank/DDBJ whole genome shotgun (WGS) entry which is preliminary data.</text>
</comment>
<feature type="transmembrane region" description="Helical" evidence="6">
    <location>
        <begin position="210"/>
        <end position="231"/>
    </location>
</feature>
<evidence type="ECO:0000256" key="5">
    <source>
        <dbReference type="ARBA" id="ARBA00023136"/>
    </source>
</evidence>
<name>A0A7W6J3Y5_9HYPH</name>
<sequence>MNRMQANLVLLLAAAIWGGGFVAQATAMETLGPFWFIGLRFAIATLCVLPFAINEGRRASQPLSERHVKGFLMIGLALFLGAATQQVGLRYTTVTNSSFLTGLYVVFVPAISVIFLRKAPHWIIWPAALMSLAGIFLLSGGALDRLTIGDGLTIICAFFWAIQLTLVGLFVGDSGRPLLLSTVQFAVCAIGGMLVGAATEHLTLDAISGALTEILYVGIFSSGFAFVLQVIGQRYTTAPQAAIFLSAEALFGGLFGALLLNETLTTAGYVGCGIIFVAMIMVETVPELLKRKSISAR</sequence>
<feature type="transmembrane region" description="Helical" evidence="6">
    <location>
        <begin position="33"/>
        <end position="51"/>
    </location>
</feature>
<feature type="transmembrane region" description="Helical" evidence="6">
    <location>
        <begin position="178"/>
        <end position="198"/>
    </location>
</feature>
<evidence type="ECO:0000259" key="7">
    <source>
        <dbReference type="Pfam" id="PF00892"/>
    </source>
</evidence>
<comment type="subcellular location">
    <subcellularLocation>
        <location evidence="1">Cell membrane</location>
        <topology evidence="1">Multi-pass membrane protein</topology>
    </subcellularLocation>
</comment>
<dbReference type="EMBL" id="JACIEZ010000001">
    <property type="protein sequence ID" value="MBB4063423.1"/>
    <property type="molecule type" value="Genomic_DNA"/>
</dbReference>
<gene>
    <name evidence="8" type="ORF">GGR23_000584</name>
</gene>
<proteinExistence type="predicted"/>
<feature type="transmembrane region" description="Helical" evidence="6">
    <location>
        <begin position="148"/>
        <end position="171"/>
    </location>
</feature>
<feature type="domain" description="EamA" evidence="7">
    <location>
        <begin position="148"/>
        <end position="282"/>
    </location>
</feature>
<feature type="transmembrane region" description="Helical" evidence="6">
    <location>
        <begin position="71"/>
        <end position="91"/>
    </location>
</feature>
<evidence type="ECO:0000256" key="4">
    <source>
        <dbReference type="ARBA" id="ARBA00022989"/>
    </source>
</evidence>
<reference evidence="8 9" key="1">
    <citation type="submission" date="2020-08" db="EMBL/GenBank/DDBJ databases">
        <title>Genomic Encyclopedia of Type Strains, Phase IV (KMG-IV): sequencing the most valuable type-strain genomes for metagenomic binning, comparative biology and taxonomic classification.</title>
        <authorList>
            <person name="Goeker M."/>
        </authorList>
    </citation>
    <scope>NUCLEOTIDE SEQUENCE [LARGE SCALE GENOMIC DNA]</scope>
    <source>
        <strain evidence="8 9">DSM 29853</strain>
    </source>
</reference>
<feature type="transmembrane region" description="Helical" evidence="6">
    <location>
        <begin position="243"/>
        <end position="260"/>
    </location>
</feature>
<evidence type="ECO:0000313" key="8">
    <source>
        <dbReference type="EMBL" id="MBB4063423.1"/>
    </source>
</evidence>
<evidence type="ECO:0000256" key="1">
    <source>
        <dbReference type="ARBA" id="ARBA00004651"/>
    </source>
</evidence>